<name>A0A3B1BSK0_9ZZZZ</name>
<feature type="domain" description="VTT" evidence="7">
    <location>
        <begin position="82"/>
        <end position="199"/>
    </location>
</feature>
<feature type="transmembrane region" description="Helical" evidence="6">
    <location>
        <begin position="27"/>
        <end position="50"/>
    </location>
</feature>
<sequence>MPENAEDELIAHEAPPSSKSPAAGAKLIVFAILVIAIIAIFKFTGVGYYFSREFISAFLDKIGAWAPVGFMAIYAVGTVLGVPGTILTILGGVIFGTILGTILVVTGATIGACGAFFVARVLARDFVEQKFGSAPWFKKFDEGIEREGLFFVLFVRLVPLFPFNGINFASGLTKVKFRDYLIGTAVGIIPGSFVFVYAASTAAEAATEGKLSPELFVALLLLGFLAIVPILYKKYKVKKETGKGEE</sequence>
<dbReference type="PANTHER" id="PTHR12677:SF59">
    <property type="entry name" value="GOLGI APPARATUS MEMBRANE PROTEIN TVP38-RELATED"/>
    <property type="match status" value="1"/>
</dbReference>
<evidence type="ECO:0000313" key="8">
    <source>
        <dbReference type="EMBL" id="VAX14824.1"/>
    </source>
</evidence>
<gene>
    <name evidence="8" type="ORF">MNBD_NITROSPINAE04-1270</name>
</gene>
<dbReference type="AlphaFoldDB" id="A0A3B1BSK0"/>
<feature type="transmembrane region" description="Helical" evidence="6">
    <location>
        <begin position="215"/>
        <end position="232"/>
    </location>
</feature>
<keyword evidence="4 6" id="KW-1133">Transmembrane helix</keyword>
<dbReference type="InterPro" id="IPR015414">
    <property type="entry name" value="TMEM64"/>
</dbReference>
<proteinExistence type="predicted"/>
<comment type="subcellular location">
    <subcellularLocation>
        <location evidence="1">Cell membrane</location>
        <topology evidence="1">Multi-pass membrane protein</topology>
    </subcellularLocation>
</comment>
<evidence type="ECO:0000256" key="1">
    <source>
        <dbReference type="ARBA" id="ARBA00004651"/>
    </source>
</evidence>
<dbReference type="EMBL" id="UOGA01000016">
    <property type="protein sequence ID" value="VAX14824.1"/>
    <property type="molecule type" value="Genomic_DNA"/>
</dbReference>
<organism evidence="8">
    <name type="scientific">hydrothermal vent metagenome</name>
    <dbReference type="NCBI Taxonomy" id="652676"/>
    <lineage>
        <taxon>unclassified sequences</taxon>
        <taxon>metagenomes</taxon>
        <taxon>ecological metagenomes</taxon>
    </lineage>
</organism>
<evidence type="ECO:0000256" key="2">
    <source>
        <dbReference type="ARBA" id="ARBA00022475"/>
    </source>
</evidence>
<reference evidence="8" key="1">
    <citation type="submission" date="2018-06" db="EMBL/GenBank/DDBJ databases">
        <authorList>
            <person name="Zhirakovskaya E."/>
        </authorList>
    </citation>
    <scope>NUCLEOTIDE SEQUENCE</scope>
</reference>
<dbReference type="Pfam" id="PF09335">
    <property type="entry name" value="VTT_dom"/>
    <property type="match status" value="1"/>
</dbReference>
<protein>
    <recommendedName>
        <fullName evidence="7">VTT domain-containing protein</fullName>
    </recommendedName>
</protein>
<dbReference type="PANTHER" id="PTHR12677">
    <property type="entry name" value="GOLGI APPARATUS MEMBRANE PROTEIN TVP38-RELATED"/>
    <property type="match status" value="1"/>
</dbReference>
<feature type="transmembrane region" description="Helical" evidence="6">
    <location>
        <begin position="62"/>
        <end position="82"/>
    </location>
</feature>
<feature type="transmembrane region" description="Helical" evidence="6">
    <location>
        <begin position="180"/>
        <end position="203"/>
    </location>
</feature>
<dbReference type="GO" id="GO:0005886">
    <property type="term" value="C:plasma membrane"/>
    <property type="evidence" value="ECO:0007669"/>
    <property type="project" value="UniProtKB-SubCell"/>
</dbReference>
<keyword evidence="5 6" id="KW-0472">Membrane</keyword>
<evidence type="ECO:0000256" key="5">
    <source>
        <dbReference type="ARBA" id="ARBA00023136"/>
    </source>
</evidence>
<evidence type="ECO:0000256" key="6">
    <source>
        <dbReference type="SAM" id="Phobius"/>
    </source>
</evidence>
<dbReference type="InterPro" id="IPR032816">
    <property type="entry name" value="VTT_dom"/>
</dbReference>
<keyword evidence="3 6" id="KW-0812">Transmembrane</keyword>
<evidence type="ECO:0000256" key="4">
    <source>
        <dbReference type="ARBA" id="ARBA00022989"/>
    </source>
</evidence>
<accession>A0A3B1BSK0</accession>
<feature type="transmembrane region" description="Helical" evidence="6">
    <location>
        <begin position="148"/>
        <end position="168"/>
    </location>
</feature>
<evidence type="ECO:0000259" key="7">
    <source>
        <dbReference type="Pfam" id="PF09335"/>
    </source>
</evidence>
<feature type="transmembrane region" description="Helical" evidence="6">
    <location>
        <begin position="89"/>
        <end position="118"/>
    </location>
</feature>
<evidence type="ECO:0000256" key="3">
    <source>
        <dbReference type="ARBA" id="ARBA00022692"/>
    </source>
</evidence>
<keyword evidence="2" id="KW-1003">Cell membrane</keyword>